<dbReference type="AlphaFoldDB" id="B1Y4R7"/>
<keyword evidence="4" id="KW-0808">Transferase</keyword>
<dbReference type="PANTHER" id="PTHR32309:SF13">
    <property type="entry name" value="FERRIC ENTEROBACTIN TRANSPORT PROTEIN FEPE"/>
    <property type="match status" value="1"/>
</dbReference>
<dbReference type="Proteomes" id="UP000001693">
    <property type="component" value="Chromosome"/>
</dbReference>
<dbReference type="KEGG" id="lch:Lcho_2365"/>
<evidence type="ECO:0000256" key="1">
    <source>
        <dbReference type="ARBA" id="ARBA00022741"/>
    </source>
</evidence>
<dbReference type="GO" id="GO:0005886">
    <property type="term" value="C:plasma membrane"/>
    <property type="evidence" value="ECO:0007669"/>
    <property type="project" value="TreeGrafter"/>
</dbReference>
<name>B1Y4R7_LEPCP</name>
<keyword evidence="2" id="KW-0067">ATP-binding</keyword>
<dbReference type="NCBIfam" id="TIGR01007">
    <property type="entry name" value="eps_fam"/>
    <property type="match status" value="1"/>
</dbReference>
<dbReference type="Gene3D" id="3.40.50.300">
    <property type="entry name" value="P-loop containing nucleotide triphosphate hydrolases"/>
    <property type="match status" value="1"/>
</dbReference>
<keyword evidence="1" id="KW-0547">Nucleotide-binding</keyword>
<dbReference type="InterPro" id="IPR050445">
    <property type="entry name" value="Bact_polysacc_biosynth/exp"/>
</dbReference>
<dbReference type="HOGENOM" id="CLU_052027_2_1_4"/>
<dbReference type="OrthoDB" id="9808257at2"/>
<dbReference type="InterPro" id="IPR037257">
    <property type="entry name" value="T2SS_E_N_sf"/>
</dbReference>
<dbReference type="InterPro" id="IPR005702">
    <property type="entry name" value="Wzc-like_C"/>
</dbReference>
<evidence type="ECO:0000259" key="3">
    <source>
        <dbReference type="Pfam" id="PF01656"/>
    </source>
</evidence>
<dbReference type="InterPro" id="IPR002586">
    <property type="entry name" value="CobQ/CobB/MinD/ParA_Nub-bd_dom"/>
</dbReference>
<evidence type="ECO:0000313" key="5">
    <source>
        <dbReference type="Proteomes" id="UP000001693"/>
    </source>
</evidence>
<dbReference type="SUPFAM" id="SSF52540">
    <property type="entry name" value="P-loop containing nucleoside triphosphate hydrolases"/>
    <property type="match status" value="1"/>
</dbReference>
<dbReference type="EMBL" id="CP001013">
    <property type="protein sequence ID" value="ACB34630.1"/>
    <property type="molecule type" value="Genomic_DNA"/>
</dbReference>
<reference evidence="4 5" key="1">
    <citation type="submission" date="2008-03" db="EMBL/GenBank/DDBJ databases">
        <title>Complete sequence of Leptothrix cholodnii SP-6.</title>
        <authorList>
            <consortium name="US DOE Joint Genome Institute"/>
            <person name="Copeland A."/>
            <person name="Lucas S."/>
            <person name="Lapidus A."/>
            <person name="Glavina del Rio T."/>
            <person name="Dalin E."/>
            <person name="Tice H."/>
            <person name="Bruce D."/>
            <person name="Goodwin L."/>
            <person name="Pitluck S."/>
            <person name="Chertkov O."/>
            <person name="Brettin T."/>
            <person name="Detter J.C."/>
            <person name="Han C."/>
            <person name="Kuske C.R."/>
            <person name="Schmutz J."/>
            <person name="Larimer F."/>
            <person name="Land M."/>
            <person name="Hauser L."/>
            <person name="Kyrpides N."/>
            <person name="Lykidis A."/>
            <person name="Emerson D."/>
            <person name="Richardson P."/>
        </authorList>
    </citation>
    <scope>NUCLEOTIDE SEQUENCE [LARGE SCALE GENOMIC DNA]</scope>
    <source>
        <strain evidence="5">ATCC 51168 / LMG 8142 / SP-6</strain>
    </source>
</reference>
<feature type="domain" description="CobQ/CobB/MinD/ParA nucleotide binding" evidence="3">
    <location>
        <begin position="137"/>
        <end position="306"/>
    </location>
</feature>
<evidence type="ECO:0000256" key="2">
    <source>
        <dbReference type="ARBA" id="ARBA00022840"/>
    </source>
</evidence>
<sequence>MNVAARQINPQHRGPTLVHAAEDVQTSTEQDRSIGDIIRQTKNLSDEQVNAIVEFQRANGVRFGEAAVSLGLASDSDVVFALSQQFHYPYTPDERRGTNLELVTASQPFSKQAEAFRAIRSQLMMRVFNPAEPKRALAVISPDSGDGKTFFVANLGVSLAQLGGRTLVVDADLRGPRLHQVFGIPNASGLSGILSGRQEDNVIYQAPDIPSLYVMPVGVTPPNPLELLERPAFRLLMGELLRKFDHVVVDTPAGQLGSDAAVIASKCGAALALARKDRTRVNSLNELVATVSASTAKLAGVIVNEF</sequence>
<protein>
    <submittedName>
        <fullName evidence="4">Capsular exopolysaccharide family</fullName>
        <ecNumber evidence="4">2.7.10.2</ecNumber>
    </submittedName>
</protein>
<dbReference type="Pfam" id="PF01656">
    <property type="entry name" value="CbiA"/>
    <property type="match status" value="1"/>
</dbReference>
<dbReference type="STRING" id="395495.Lcho_2365"/>
<dbReference type="PANTHER" id="PTHR32309">
    <property type="entry name" value="TYROSINE-PROTEIN KINASE"/>
    <property type="match status" value="1"/>
</dbReference>
<dbReference type="GO" id="GO:0004715">
    <property type="term" value="F:non-membrane spanning protein tyrosine kinase activity"/>
    <property type="evidence" value="ECO:0007669"/>
    <property type="project" value="UniProtKB-EC"/>
</dbReference>
<dbReference type="CDD" id="cd05387">
    <property type="entry name" value="BY-kinase"/>
    <property type="match status" value="1"/>
</dbReference>
<dbReference type="RefSeq" id="WP_012347388.1">
    <property type="nucleotide sequence ID" value="NC_010524.1"/>
</dbReference>
<evidence type="ECO:0000313" key="4">
    <source>
        <dbReference type="EMBL" id="ACB34630.1"/>
    </source>
</evidence>
<dbReference type="SUPFAM" id="SSF160246">
    <property type="entry name" value="EspE N-terminal domain-like"/>
    <property type="match status" value="1"/>
</dbReference>
<dbReference type="GO" id="GO:0005524">
    <property type="term" value="F:ATP binding"/>
    <property type="evidence" value="ECO:0007669"/>
    <property type="project" value="UniProtKB-KW"/>
</dbReference>
<organism evidence="4 5">
    <name type="scientific">Leptothrix cholodnii (strain ATCC 51168 / LMG 8142 / SP-6)</name>
    <name type="common">Leptothrix discophora (strain SP-6)</name>
    <dbReference type="NCBI Taxonomy" id="395495"/>
    <lineage>
        <taxon>Bacteria</taxon>
        <taxon>Pseudomonadati</taxon>
        <taxon>Pseudomonadota</taxon>
        <taxon>Betaproteobacteria</taxon>
        <taxon>Burkholderiales</taxon>
        <taxon>Sphaerotilaceae</taxon>
        <taxon>Leptothrix</taxon>
    </lineage>
</organism>
<dbReference type="InterPro" id="IPR027417">
    <property type="entry name" value="P-loop_NTPase"/>
</dbReference>
<keyword evidence="5" id="KW-1185">Reference proteome</keyword>
<dbReference type="eggNOG" id="COG0489">
    <property type="taxonomic scope" value="Bacteria"/>
</dbReference>
<accession>B1Y4R7</accession>
<gene>
    <name evidence="4" type="ordered locus">Lcho_2365</name>
</gene>
<dbReference type="EC" id="2.7.10.2" evidence="4"/>
<proteinExistence type="predicted"/>